<dbReference type="SUPFAM" id="SSF144232">
    <property type="entry name" value="HIT/MYND zinc finger-like"/>
    <property type="match status" value="1"/>
</dbReference>
<dbReference type="eggNOG" id="KOG2061">
    <property type="taxonomic scope" value="Eukaryota"/>
</dbReference>
<dbReference type="Pfam" id="PF01753">
    <property type="entry name" value="zf-MYND"/>
    <property type="match status" value="1"/>
</dbReference>
<evidence type="ECO:0000256" key="3">
    <source>
        <dbReference type="ARBA" id="ARBA00022833"/>
    </source>
</evidence>
<dbReference type="InterPro" id="IPR002893">
    <property type="entry name" value="Znf_MYND"/>
</dbReference>
<proteinExistence type="predicted"/>
<dbReference type="STRING" id="7070.D2A1C0"/>
<evidence type="ECO:0000259" key="5">
    <source>
        <dbReference type="PROSITE" id="PS50865"/>
    </source>
</evidence>
<dbReference type="PANTHER" id="PTHR12298">
    <property type="entry name" value="PCDC2 PROGRAMMED CELL DEATH PROTEIN 2 -RELATED"/>
    <property type="match status" value="1"/>
</dbReference>
<evidence type="ECO:0000256" key="4">
    <source>
        <dbReference type="PROSITE-ProRule" id="PRU00134"/>
    </source>
</evidence>
<feature type="domain" description="MYND-type" evidence="5">
    <location>
        <begin position="128"/>
        <end position="165"/>
    </location>
</feature>
<sequence>MSHVELGFSEECEPWQVESYQFPTKIGGKPAWLDFENLPKPENLQCETCHEPLIFLCQIYAPYEHDERNFHRTIFLFICRNPECCVKNSRNNVKAFRSSLPRRNKFYSFEPPPDHSLDFSPSKWVSLCDLCGCLGEKKCGKCKKATYCSRDHQVLDWKQGHKSDCEKGGTPRISSKLFPESIIVTEPEEIDEKSVDESEEVEKFNQLEREGKTGTMSDVSDKELEKYVCDSDKAFIRFKKRIGDNNDQILRYERGGEPLWIASDPKPDKVPNCEYCGNPRQYEFQIMPQLFFVLHENDLDVGIIIVYTCKESCVAGDNYKKEFVFKQDVK</sequence>
<dbReference type="GO" id="GO:0005634">
    <property type="term" value="C:nucleus"/>
    <property type="evidence" value="ECO:0000318"/>
    <property type="project" value="GO_Central"/>
</dbReference>
<protein>
    <submittedName>
        <fullName evidence="6">Programmed cell death protein 2-like Protein</fullName>
    </submittedName>
</protein>
<keyword evidence="7" id="KW-1185">Reference proteome</keyword>
<dbReference type="Gene3D" id="6.10.140.2220">
    <property type="match status" value="1"/>
</dbReference>
<dbReference type="FunCoup" id="D2A1C0">
    <property type="interactions" value="1800"/>
</dbReference>
<dbReference type="OrthoDB" id="443682at2759"/>
<evidence type="ECO:0000313" key="6">
    <source>
        <dbReference type="EMBL" id="EFA01552.1"/>
    </source>
</evidence>
<gene>
    <name evidence="6" type="primary">AUGUSTUS-3.0.2_07113</name>
    <name evidence="6" type="ORF">TcasGA2_TC007113</name>
</gene>
<reference evidence="6 7" key="1">
    <citation type="journal article" date="2008" name="Nature">
        <title>The genome of the model beetle and pest Tribolium castaneum.</title>
        <authorList>
            <consortium name="Tribolium Genome Sequencing Consortium"/>
            <person name="Richards S."/>
            <person name="Gibbs R.A."/>
            <person name="Weinstock G.M."/>
            <person name="Brown S.J."/>
            <person name="Denell R."/>
            <person name="Beeman R.W."/>
            <person name="Gibbs R."/>
            <person name="Beeman R.W."/>
            <person name="Brown S.J."/>
            <person name="Bucher G."/>
            <person name="Friedrich M."/>
            <person name="Grimmelikhuijzen C.J."/>
            <person name="Klingler M."/>
            <person name="Lorenzen M."/>
            <person name="Richards S."/>
            <person name="Roth S."/>
            <person name="Schroder R."/>
            <person name="Tautz D."/>
            <person name="Zdobnov E.M."/>
            <person name="Muzny D."/>
            <person name="Gibbs R.A."/>
            <person name="Weinstock G.M."/>
            <person name="Attaway T."/>
            <person name="Bell S."/>
            <person name="Buhay C.J."/>
            <person name="Chandrabose M.N."/>
            <person name="Chavez D."/>
            <person name="Clerk-Blankenburg K.P."/>
            <person name="Cree A."/>
            <person name="Dao M."/>
            <person name="Davis C."/>
            <person name="Chacko J."/>
            <person name="Dinh H."/>
            <person name="Dugan-Rocha S."/>
            <person name="Fowler G."/>
            <person name="Garner T.T."/>
            <person name="Garnes J."/>
            <person name="Gnirke A."/>
            <person name="Hawes A."/>
            <person name="Hernandez J."/>
            <person name="Hines S."/>
            <person name="Holder M."/>
            <person name="Hume J."/>
            <person name="Jhangiani S.N."/>
            <person name="Joshi V."/>
            <person name="Khan Z.M."/>
            <person name="Jackson L."/>
            <person name="Kovar C."/>
            <person name="Kowis A."/>
            <person name="Lee S."/>
            <person name="Lewis L.R."/>
            <person name="Margolis J."/>
            <person name="Morgan M."/>
            <person name="Nazareth L.V."/>
            <person name="Nguyen N."/>
            <person name="Okwuonu G."/>
            <person name="Parker D."/>
            <person name="Richards S."/>
            <person name="Ruiz S.J."/>
            <person name="Santibanez J."/>
            <person name="Savard J."/>
            <person name="Scherer S.E."/>
            <person name="Schneider B."/>
            <person name="Sodergren E."/>
            <person name="Tautz D."/>
            <person name="Vattahil S."/>
            <person name="Villasana D."/>
            <person name="White C.S."/>
            <person name="Wright R."/>
            <person name="Park Y."/>
            <person name="Beeman R.W."/>
            <person name="Lord J."/>
            <person name="Oppert B."/>
            <person name="Lorenzen M."/>
            <person name="Brown S."/>
            <person name="Wang L."/>
            <person name="Savard J."/>
            <person name="Tautz D."/>
            <person name="Richards S."/>
            <person name="Weinstock G."/>
            <person name="Gibbs R.A."/>
            <person name="Liu Y."/>
            <person name="Worley K."/>
            <person name="Weinstock G."/>
            <person name="Elsik C.G."/>
            <person name="Reese J.T."/>
            <person name="Elhaik E."/>
            <person name="Landan G."/>
            <person name="Graur D."/>
            <person name="Arensburger P."/>
            <person name="Atkinson P."/>
            <person name="Beeman R.W."/>
            <person name="Beidler J."/>
            <person name="Brown S.J."/>
            <person name="Demuth J.P."/>
            <person name="Drury D.W."/>
            <person name="Du Y.Z."/>
            <person name="Fujiwara H."/>
            <person name="Lorenzen M."/>
            <person name="Maselli V."/>
            <person name="Osanai M."/>
            <person name="Park Y."/>
            <person name="Robertson H.M."/>
            <person name="Tu Z."/>
            <person name="Wang J.J."/>
            <person name="Wang S."/>
            <person name="Richards S."/>
            <person name="Song H."/>
            <person name="Zhang L."/>
            <person name="Sodergren E."/>
            <person name="Werner D."/>
            <person name="Stanke M."/>
            <person name="Morgenstern B."/>
            <person name="Solovyev V."/>
            <person name="Kosarev P."/>
            <person name="Brown G."/>
            <person name="Chen H.C."/>
            <person name="Ermolaeva O."/>
            <person name="Hlavina W."/>
            <person name="Kapustin Y."/>
            <person name="Kiryutin B."/>
            <person name="Kitts P."/>
            <person name="Maglott D."/>
            <person name="Pruitt K."/>
            <person name="Sapojnikov V."/>
            <person name="Souvorov A."/>
            <person name="Mackey A.J."/>
            <person name="Waterhouse R.M."/>
            <person name="Wyder S."/>
            <person name="Zdobnov E.M."/>
            <person name="Zdobnov E.M."/>
            <person name="Wyder S."/>
            <person name="Kriventseva E.V."/>
            <person name="Kadowaki T."/>
            <person name="Bork P."/>
            <person name="Aranda M."/>
            <person name="Bao R."/>
            <person name="Beermann A."/>
            <person name="Berns N."/>
            <person name="Bolognesi R."/>
            <person name="Bonneton F."/>
            <person name="Bopp D."/>
            <person name="Brown S.J."/>
            <person name="Bucher G."/>
            <person name="Butts T."/>
            <person name="Chaumot A."/>
            <person name="Denell R.E."/>
            <person name="Ferrier D.E."/>
            <person name="Friedrich M."/>
            <person name="Gordon C.M."/>
            <person name="Jindra M."/>
            <person name="Klingler M."/>
            <person name="Lan Q."/>
            <person name="Lattorff H.M."/>
            <person name="Laudet V."/>
            <person name="von Levetsow C."/>
            <person name="Liu Z."/>
            <person name="Lutz R."/>
            <person name="Lynch J.A."/>
            <person name="da Fonseca R.N."/>
            <person name="Posnien N."/>
            <person name="Reuter R."/>
            <person name="Roth S."/>
            <person name="Savard J."/>
            <person name="Schinko J.B."/>
            <person name="Schmitt C."/>
            <person name="Schoppmeier M."/>
            <person name="Schroder R."/>
            <person name="Shippy T.D."/>
            <person name="Simonnet F."/>
            <person name="Marques-Souza H."/>
            <person name="Tautz D."/>
            <person name="Tomoyasu Y."/>
            <person name="Trauner J."/>
            <person name="Van der Zee M."/>
            <person name="Vervoort M."/>
            <person name="Wittkopp N."/>
            <person name="Wimmer E.A."/>
            <person name="Yang X."/>
            <person name="Jones A.K."/>
            <person name="Sattelle D.B."/>
            <person name="Ebert P.R."/>
            <person name="Nelson D."/>
            <person name="Scott J.G."/>
            <person name="Beeman R.W."/>
            <person name="Muthukrishnan S."/>
            <person name="Kramer K.J."/>
            <person name="Arakane Y."/>
            <person name="Beeman R.W."/>
            <person name="Zhu Q."/>
            <person name="Hogenkamp D."/>
            <person name="Dixit R."/>
            <person name="Oppert B."/>
            <person name="Jiang H."/>
            <person name="Zou Z."/>
            <person name="Marshall J."/>
            <person name="Elpidina E."/>
            <person name="Vinokurov K."/>
            <person name="Oppert C."/>
            <person name="Zou Z."/>
            <person name="Evans J."/>
            <person name="Lu Z."/>
            <person name="Zhao P."/>
            <person name="Sumathipala N."/>
            <person name="Altincicek B."/>
            <person name="Vilcinskas A."/>
            <person name="Williams M."/>
            <person name="Hultmark D."/>
            <person name="Hetru C."/>
            <person name="Jiang H."/>
            <person name="Grimmelikhuijzen C.J."/>
            <person name="Hauser F."/>
            <person name="Cazzamali G."/>
            <person name="Williamson M."/>
            <person name="Park Y."/>
            <person name="Li B."/>
            <person name="Tanaka Y."/>
            <person name="Predel R."/>
            <person name="Neupert S."/>
            <person name="Schachtner J."/>
            <person name="Verleyen P."/>
            <person name="Raible F."/>
            <person name="Bork P."/>
            <person name="Friedrich M."/>
            <person name="Walden K.K."/>
            <person name="Robertson H.M."/>
            <person name="Angeli S."/>
            <person name="Foret S."/>
            <person name="Bucher G."/>
            <person name="Schuetz S."/>
            <person name="Maleszka R."/>
            <person name="Wimmer E.A."/>
            <person name="Beeman R.W."/>
            <person name="Lorenzen M."/>
            <person name="Tomoyasu Y."/>
            <person name="Miller S.C."/>
            <person name="Grossmann D."/>
            <person name="Bucher G."/>
        </authorList>
    </citation>
    <scope>NUCLEOTIDE SEQUENCE [LARGE SCALE GENOMIC DNA]</scope>
    <source>
        <strain evidence="6 7">Georgia GA2</strain>
    </source>
</reference>
<keyword evidence="3" id="KW-0862">Zinc</keyword>
<organism evidence="6 7">
    <name type="scientific">Tribolium castaneum</name>
    <name type="common">Red flour beetle</name>
    <dbReference type="NCBI Taxonomy" id="7070"/>
    <lineage>
        <taxon>Eukaryota</taxon>
        <taxon>Metazoa</taxon>
        <taxon>Ecdysozoa</taxon>
        <taxon>Arthropoda</taxon>
        <taxon>Hexapoda</taxon>
        <taxon>Insecta</taxon>
        <taxon>Pterygota</taxon>
        <taxon>Neoptera</taxon>
        <taxon>Endopterygota</taxon>
        <taxon>Coleoptera</taxon>
        <taxon>Polyphaga</taxon>
        <taxon>Cucujiformia</taxon>
        <taxon>Tenebrionidae</taxon>
        <taxon>Tenebrionidae incertae sedis</taxon>
        <taxon>Tribolium</taxon>
    </lineage>
</organism>
<dbReference type="PhylomeDB" id="D2A1C0"/>
<evidence type="ECO:0000313" key="7">
    <source>
        <dbReference type="Proteomes" id="UP000007266"/>
    </source>
</evidence>
<dbReference type="PROSITE" id="PS50865">
    <property type="entry name" value="ZF_MYND_2"/>
    <property type="match status" value="1"/>
</dbReference>
<evidence type="ECO:0000256" key="2">
    <source>
        <dbReference type="ARBA" id="ARBA00022771"/>
    </source>
</evidence>
<dbReference type="KEGG" id="tca:664233"/>
<dbReference type="InParanoid" id="D2A1C0"/>
<reference evidence="6 7" key="2">
    <citation type="journal article" date="2010" name="Nucleic Acids Res.">
        <title>BeetleBase in 2010: revisions to provide comprehensive genomic information for Tribolium castaneum.</title>
        <authorList>
            <person name="Kim H.S."/>
            <person name="Murphy T."/>
            <person name="Xia J."/>
            <person name="Caragea D."/>
            <person name="Park Y."/>
            <person name="Beeman R.W."/>
            <person name="Lorenzen M.D."/>
            <person name="Butcher S."/>
            <person name="Manak J.R."/>
            <person name="Brown S.J."/>
        </authorList>
    </citation>
    <scope>GENOME REANNOTATION</scope>
    <source>
        <strain evidence="6 7">Georgia GA2</strain>
    </source>
</reference>
<dbReference type="EMBL" id="KQ971338">
    <property type="protein sequence ID" value="EFA01552.1"/>
    <property type="molecule type" value="Genomic_DNA"/>
</dbReference>
<keyword evidence="2 4" id="KW-0863">Zinc-finger</keyword>
<dbReference type="HOGENOM" id="CLU_034893_2_0_1"/>
<dbReference type="GO" id="GO:0005737">
    <property type="term" value="C:cytoplasm"/>
    <property type="evidence" value="ECO:0007669"/>
    <property type="project" value="InterPro"/>
</dbReference>
<dbReference type="PANTHER" id="PTHR12298:SF4">
    <property type="entry name" value="PROGRAMMED CELL DEATH PROTEIN 2"/>
    <property type="match status" value="1"/>
</dbReference>
<dbReference type="GO" id="GO:0008270">
    <property type="term" value="F:zinc ion binding"/>
    <property type="evidence" value="ECO:0007669"/>
    <property type="project" value="UniProtKB-KW"/>
</dbReference>
<keyword evidence="1" id="KW-0479">Metal-binding</keyword>
<dbReference type="Pfam" id="PF04194">
    <property type="entry name" value="PDCD2_C"/>
    <property type="match status" value="1"/>
</dbReference>
<dbReference type="AlphaFoldDB" id="D2A1C0"/>
<dbReference type="InterPro" id="IPR007320">
    <property type="entry name" value="PDCD2_C"/>
</dbReference>
<dbReference type="PROSITE" id="PS01360">
    <property type="entry name" value="ZF_MYND_1"/>
    <property type="match status" value="1"/>
</dbReference>
<name>D2A1C0_TRICA</name>
<accession>D2A1C0</accession>
<dbReference type="OMA" id="HQVIRYS"/>
<dbReference type="Proteomes" id="UP000007266">
    <property type="component" value="Linkage group 4"/>
</dbReference>
<evidence type="ECO:0000256" key="1">
    <source>
        <dbReference type="ARBA" id="ARBA00022723"/>
    </source>
</evidence>